<evidence type="ECO:0000256" key="2">
    <source>
        <dbReference type="ARBA" id="ARBA00022679"/>
    </source>
</evidence>
<dbReference type="Pfam" id="PF18091">
    <property type="entry name" value="E3_UbLigase_RBR"/>
    <property type="match status" value="1"/>
</dbReference>
<keyword evidence="3" id="KW-0479">Metal-binding</keyword>
<keyword evidence="7" id="KW-0862">Zinc</keyword>
<dbReference type="CDD" id="cd19815">
    <property type="entry name" value="Bbox1_HOIP"/>
    <property type="match status" value="1"/>
</dbReference>
<feature type="compositionally biased region" description="Basic and acidic residues" evidence="9">
    <location>
        <begin position="1"/>
        <end position="12"/>
    </location>
</feature>
<gene>
    <name evidence="12" type="ORF">BEMITA_LOCUS2161</name>
</gene>
<dbReference type="CDD" id="cd20337">
    <property type="entry name" value="BRcat_RBR_HOIP"/>
    <property type="match status" value="1"/>
</dbReference>
<comment type="similarity">
    <text evidence="1">Belongs to the RBR family.</text>
</comment>
<dbReference type="GO" id="GO:0097039">
    <property type="term" value="P:protein linear polyubiquitination"/>
    <property type="evidence" value="ECO:0007669"/>
    <property type="project" value="TreeGrafter"/>
</dbReference>
<evidence type="ECO:0000256" key="4">
    <source>
        <dbReference type="ARBA" id="ARBA00022737"/>
    </source>
</evidence>
<dbReference type="CDD" id="cd20351">
    <property type="entry name" value="Rcat_RBR_HOIP"/>
    <property type="match status" value="1"/>
</dbReference>
<evidence type="ECO:0000313" key="12">
    <source>
        <dbReference type="EMBL" id="CAH0755043.1"/>
    </source>
</evidence>
<dbReference type="GO" id="GO:0036435">
    <property type="term" value="F:K48-linked polyubiquitin modification-dependent protein binding"/>
    <property type="evidence" value="ECO:0007669"/>
    <property type="project" value="TreeGrafter"/>
</dbReference>
<dbReference type="InterPro" id="IPR001841">
    <property type="entry name" value="Znf_RING"/>
</dbReference>
<feature type="domain" description="RING-type" evidence="11">
    <location>
        <begin position="1750"/>
        <end position="1983"/>
    </location>
</feature>
<protein>
    <recommendedName>
        <fullName evidence="14">RBR-type E3 ubiquitin transferase</fullName>
    </recommendedName>
</protein>
<dbReference type="SUPFAM" id="SSF57850">
    <property type="entry name" value="RING/U-box"/>
    <property type="match status" value="2"/>
</dbReference>
<evidence type="ECO:0000256" key="9">
    <source>
        <dbReference type="SAM" id="MobiDB-lite"/>
    </source>
</evidence>
<evidence type="ECO:0000256" key="3">
    <source>
        <dbReference type="ARBA" id="ARBA00022723"/>
    </source>
</evidence>
<dbReference type="InterPro" id="IPR047543">
    <property type="entry name" value="Bbox1_RNF31-like"/>
</dbReference>
<evidence type="ECO:0000256" key="7">
    <source>
        <dbReference type="ARBA" id="ARBA00022833"/>
    </source>
</evidence>
<evidence type="ECO:0000313" key="13">
    <source>
        <dbReference type="Proteomes" id="UP001152759"/>
    </source>
</evidence>
<dbReference type="Gene3D" id="1.10.8.10">
    <property type="entry name" value="DNA helicase RuvA subunit, C-terminal domain"/>
    <property type="match status" value="1"/>
</dbReference>
<dbReference type="InterPro" id="IPR044066">
    <property type="entry name" value="TRIAD_supradom"/>
</dbReference>
<dbReference type="Pfam" id="PF01485">
    <property type="entry name" value="IBR"/>
    <property type="match status" value="1"/>
</dbReference>
<feature type="compositionally biased region" description="Basic and acidic residues" evidence="9">
    <location>
        <begin position="1296"/>
        <end position="1307"/>
    </location>
</feature>
<evidence type="ECO:0000256" key="1">
    <source>
        <dbReference type="ARBA" id="ARBA00008278"/>
    </source>
</evidence>
<name>A0A9P0C9U6_BEMTA</name>
<dbReference type="PROSITE" id="PS51873">
    <property type="entry name" value="TRIAD"/>
    <property type="match status" value="1"/>
</dbReference>
<keyword evidence="13" id="KW-1185">Reference proteome</keyword>
<dbReference type="Gene3D" id="2.30.30.380">
    <property type="entry name" value="Zn-finger domain of Sec23/24"/>
    <property type="match status" value="1"/>
</dbReference>
<sequence length="2110" mass="236319">MQRPSKSGEKWKPSHTSNPAARIQGIHKVPSWPAKENSSKLTMRPAHLESPPFDPDYEVIEFPPTQQYTNAPFRPDDKLSSDQIIVNRRCDLCGSSTPCVCCERCSNQTFCTSCDEMYHRHPKRQNHVRKVIQTKSQVLPPLPPKGETFVPPVPPPRRHKRSSRMATPTLEEQSRQCKKESSLMGSLKRFIGGRPLPSTPQFLQDRHFLHSSALPLNSLDFPNQPASCNKGHSVRKSNLNHRSGSLTALNNPFFPPLLQGQSMAHLNCPSCYQHGNWDWSGNIDHFDSPSLAPWARTSTGTWHGSQMLPSACRQQNSLFDDSFCRHPGMPFPPTPFRSSNRSKKDLSQDSYEDESSKANDHKFLSSTSPTLSKQNCASSDSEGETASRCGSRHRKKSHGAQSRETSPALSKHSTRRYRNEFLHRSRRFKKTASRNVSPVRSRKNNQRDLSDSDDNNSLKLPQTKLILSKIKSKESKIDSRSSVESVKDSSSCEDNLEEQEKENIPFVPAVDWECQHCTFINKPGSRICSVCCKTTSSLQMKNAAKVEASEKESTITQSLQKLNISSSFVVNPTSSTDVIHDSCPESIVVKDNVQQCGKALKPGNCVDVNIGRSVASTGTSPPPQSISTQTYDVGGGKLRRAVSLADHDLWKTPTRSVSRQSLLSDSVSLPITPVRTPEDDDSLLNFETQQQAIKRQHPVGRRSFDASHQNIIRPFVRRAGSQPPEYLSTMVKKQVTQGLEMAELLREAQQHHFSTEDLGVALTHCGDTDPVEWLIDNWQNMIDTVVTLATNYGHERKENTIGTISTNEAMEALRMHNGNVWAAVTECIEQRQKKYSELVSRGEFSREDIVTVLTANHGDLNAASRELNKSQLKPFLMRIWGPSQGVDNDSGDISKLSISDSFENAESSSEIDRLNNSKKVSGLLSQDYNLSKYAELERGSKLNFNDPSTEQSKLSECMEGLKNIHFFSHNDDVLSASLKLGPQKCMQQKCCKNLIEKGVEEESSTLNLLENLAFSDTGIRKLPLSSLKGATDFIISSAPESQGIEKKNMPTENRQSYAKEGFSHALKSNFQPYRTVSVCDLSDTNIKVLNADVNNVSKNQINLSTIYYDDAKESHFRNGASTNLKSSNIDREKVIPQLYMEVSHETVNFGVDNDVKDKEVKILTKSKSHEVDCVSLHKQEKGKADEFSDSEIFYESSSMIIDESESVGNISEQTESLNEQLVPTSDTYSVEFQKDLIFIASETSTEIKNTEGTVLAVDRKDINSHNGTKFGVNQIRSKAHSDSEPSSSVNNYRKNSVSDDSGKDYQPIKESSPIKMTKPKENMRTKKLASNIPRPNFLIRKVVGRSGATSTTESNRLNVEPVAKGNVTRSKVPNLTIKSKKKSKLRFPKVERRSSPNPMSSKPMNVAVKEISMPSLTFTEPSSFVPSGDFETKTSLNLDRKKSSSPFSDAPIKEIQNPNSKICKVKHYETENVEIDPTIDCRVESDFRAHKTTVCSKIVSVEPADVDCDDANPHAMAALEKEAPIAVSVLVNSEENALNKEVNSFNSIIKNEDCSCTNNEVSALMCKSGSTETHAGIESVNLDDGIVFPLKSLVENRAEIIQLLEGKLPNNQALHGFIQTLFLSTAEKDQNKVKLVKKISDETSGKGLELNIADTRLSKHKIESFPAASSQDSEVRGCDTNSTKDTQHYLFGSDEIDIFRNAHRLLAEGEVSNFEQAKLVVHLLELNFDKDLCLSAAKECSNIDMALAFLQQECLLCASIYPANQMISMLSCEHLCCRGCALQYFTLQITEHSINDCVCPFCKEPNLRTQSSDYAMNYFSNLDIWLKSFLQPQVHELFQRKLRDRTLMQDPNFRWCSQCSFGFIADLRQKRLTCPDCRSTSCAQCHRLWTKDHEGKTCEEHNEWLESNDPGSMLAKQLVDQGVTCPACHSKYALVKGGCMHLICPACKHEFCSDCSNTFLMGANCKVSPFCEKLGLHAHHPRNCLFFLRDKEPNVLENLLTINSVEFDTTEKENKRCDVQLQRETSDGLIEGICNYQIFRAGLCRTHYIEYLVTVVNRHKLDPIIVFDLHEVLQELRRHGKALPARASNTSDQDFLNLCIKMVKEQIPLE</sequence>
<dbReference type="Proteomes" id="UP001152759">
    <property type="component" value="Chromosome 1"/>
</dbReference>
<feature type="region of interest" description="Disordered" evidence="9">
    <location>
        <begin position="1381"/>
        <end position="1403"/>
    </location>
</feature>
<keyword evidence="4" id="KW-0677">Repeat</keyword>
<dbReference type="Gene3D" id="6.10.140.1100">
    <property type="match status" value="1"/>
</dbReference>
<dbReference type="SMART" id="SM00647">
    <property type="entry name" value="IBR"/>
    <property type="match status" value="1"/>
</dbReference>
<dbReference type="InterPro" id="IPR002867">
    <property type="entry name" value="IBR_dom"/>
</dbReference>
<dbReference type="EMBL" id="OU963862">
    <property type="protein sequence ID" value="CAH0755043.1"/>
    <property type="molecule type" value="Genomic_DNA"/>
</dbReference>
<feature type="region of interest" description="Disordered" evidence="9">
    <location>
        <begin position="1"/>
        <end position="54"/>
    </location>
</feature>
<keyword evidence="5 8" id="KW-0863">Zinc-finger</keyword>
<dbReference type="GO" id="GO:0008270">
    <property type="term" value="F:zinc ion binding"/>
    <property type="evidence" value="ECO:0007669"/>
    <property type="project" value="UniProtKB-KW"/>
</dbReference>
<feature type="domain" description="RING-type" evidence="10">
    <location>
        <begin position="1754"/>
        <end position="1803"/>
    </location>
</feature>
<dbReference type="GO" id="GO:0070530">
    <property type="term" value="F:K63-linked polyubiquitin modification-dependent protein binding"/>
    <property type="evidence" value="ECO:0007669"/>
    <property type="project" value="TreeGrafter"/>
</dbReference>
<dbReference type="Gene3D" id="3.30.40.10">
    <property type="entry name" value="Zinc/RING finger domain, C3HC4 (zinc finger)"/>
    <property type="match status" value="1"/>
</dbReference>
<dbReference type="InterPro" id="IPR026254">
    <property type="entry name" value="RNF31-like"/>
</dbReference>
<feature type="region of interest" description="Disordered" evidence="9">
    <location>
        <begin position="330"/>
        <end position="460"/>
    </location>
</feature>
<accession>A0A9P0C9U6</accession>
<feature type="compositionally biased region" description="Polar residues" evidence="9">
    <location>
        <begin position="1284"/>
        <end position="1295"/>
    </location>
</feature>
<dbReference type="PROSITE" id="PS01358">
    <property type="entry name" value="ZF_RANBP2_1"/>
    <property type="match status" value="1"/>
</dbReference>
<dbReference type="InterPro" id="IPR001876">
    <property type="entry name" value="Znf_RanBP2"/>
</dbReference>
<dbReference type="Pfam" id="PF16678">
    <property type="entry name" value="UBA_HOIP"/>
    <property type="match status" value="1"/>
</dbReference>
<feature type="region of interest" description="Disordered" evidence="9">
    <location>
        <begin position="138"/>
        <end position="175"/>
    </location>
</feature>
<keyword evidence="2" id="KW-0808">Transferase</keyword>
<dbReference type="GO" id="GO:0071797">
    <property type="term" value="C:LUBAC complex"/>
    <property type="evidence" value="ECO:0007669"/>
    <property type="project" value="InterPro"/>
</dbReference>
<reference evidence="12" key="1">
    <citation type="submission" date="2021-12" db="EMBL/GenBank/DDBJ databases">
        <authorList>
            <person name="King R."/>
        </authorList>
    </citation>
    <scope>NUCLEOTIDE SEQUENCE</scope>
</reference>
<feature type="region of interest" description="Disordered" evidence="9">
    <location>
        <begin position="477"/>
        <end position="499"/>
    </location>
</feature>
<dbReference type="PROSITE" id="PS50089">
    <property type="entry name" value="ZF_RING_2"/>
    <property type="match status" value="1"/>
</dbReference>
<dbReference type="InterPro" id="IPR047540">
    <property type="entry name" value="BRcat_RBR_RNF31-like"/>
</dbReference>
<feature type="compositionally biased region" description="Basic and acidic residues" evidence="9">
    <location>
        <begin position="354"/>
        <end position="363"/>
    </location>
</feature>
<dbReference type="InterPro" id="IPR032065">
    <property type="entry name" value="RNF31-UBA"/>
</dbReference>
<dbReference type="InterPro" id="IPR041031">
    <property type="entry name" value="RNF31_C"/>
</dbReference>
<feature type="compositionally biased region" description="Polar residues" evidence="9">
    <location>
        <begin position="399"/>
        <end position="408"/>
    </location>
</feature>
<dbReference type="GO" id="GO:0061630">
    <property type="term" value="F:ubiquitin protein ligase activity"/>
    <property type="evidence" value="ECO:0007669"/>
    <property type="project" value="TreeGrafter"/>
</dbReference>
<dbReference type="InterPro" id="IPR047542">
    <property type="entry name" value="Rcat_RBR_RNF31-like"/>
</dbReference>
<evidence type="ECO:0000259" key="10">
    <source>
        <dbReference type="PROSITE" id="PS50089"/>
    </source>
</evidence>
<evidence type="ECO:0000256" key="6">
    <source>
        <dbReference type="ARBA" id="ARBA00022786"/>
    </source>
</evidence>
<dbReference type="InterPro" id="IPR013083">
    <property type="entry name" value="Znf_RING/FYVE/PHD"/>
</dbReference>
<dbReference type="SMART" id="SM00547">
    <property type="entry name" value="ZnF_RBZ"/>
    <property type="match status" value="1"/>
</dbReference>
<evidence type="ECO:0008006" key="14">
    <source>
        <dbReference type="Google" id="ProtNLM"/>
    </source>
</evidence>
<evidence type="ECO:0000259" key="11">
    <source>
        <dbReference type="PROSITE" id="PS51873"/>
    </source>
</evidence>
<keyword evidence="6" id="KW-0833">Ubl conjugation pathway</keyword>
<organism evidence="12 13">
    <name type="scientific">Bemisia tabaci</name>
    <name type="common">Sweetpotato whitefly</name>
    <name type="synonym">Aleurodes tabaci</name>
    <dbReference type="NCBI Taxonomy" id="7038"/>
    <lineage>
        <taxon>Eukaryota</taxon>
        <taxon>Metazoa</taxon>
        <taxon>Ecdysozoa</taxon>
        <taxon>Arthropoda</taxon>
        <taxon>Hexapoda</taxon>
        <taxon>Insecta</taxon>
        <taxon>Pterygota</taxon>
        <taxon>Neoptera</taxon>
        <taxon>Paraneoptera</taxon>
        <taxon>Hemiptera</taxon>
        <taxon>Sternorrhyncha</taxon>
        <taxon>Aleyrodoidea</taxon>
        <taxon>Aleyrodidae</taxon>
        <taxon>Aleyrodinae</taxon>
        <taxon>Bemisia</taxon>
    </lineage>
</organism>
<feature type="compositionally biased region" description="Polar residues" evidence="9">
    <location>
        <begin position="364"/>
        <end position="380"/>
    </location>
</feature>
<dbReference type="PANTHER" id="PTHR16004">
    <property type="entry name" value="RING FINGER PROTEIN 31-RELATED"/>
    <property type="match status" value="1"/>
</dbReference>
<feature type="region of interest" description="Disordered" evidence="9">
    <location>
        <begin position="1263"/>
        <end position="1313"/>
    </location>
</feature>
<evidence type="ECO:0000256" key="8">
    <source>
        <dbReference type="PROSITE-ProRule" id="PRU00175"/>
    </source>
</evidence>
<proteinExistence type="inferred from homology"/>
<feature type="compositionally biased region" description="Basic and acidic residues" evidence="9">
    <location>
        <begin position="477"/>
        <end position="487"/>
    </location>
</feature>
<dbReference type="GO" id="GO:1990450">
    <property type="term" value="F:linear polyubiquitin binding"/>
    <property type="evidence" value="ECO:0007669"/>
    <property type="project" value="TreeGrafter"/>
</dbReference>
<dbReference type="Pfam" id="PF22191">
    <property type="entry name" value="IBR_1"/>
    <property type="match status" value="1"/>
</dbReference>
<dbReference type="PANTHER" id="PTHR16004:SF2">
    <property type="entry name" value="E3 UBIQUITIN-PROTEIN LIGASE LUBEL"/>
    <property type="match status" value="1"/>
</dbReference>
<evidence type="ECO:0000256" key="5">
    <source>
        <dbReference type="ARBA" id="ARBA00022771"/>
    </source>
</evidence>